<keyword evidence="2" id="KW-1185">Reference proteome</keyword>
<sequence length="67" mass="7748">MWHPLVYYLDAGSGRVWVGYMGFQRNRLTNIDPINPSSSCFTFSPTPKRERASFYCRRLTSSLIVVT</sequence>
<name>A0A251VNQ7_HELAN</name>
<evidence type="ECO:0000313" key="2">
    <source>
        <dbReference type="Proteomes" id="UP000215914"/>
    </source>
</evidence>
<reference evidence="2" key="1">
    <citation type="journal article" date="2017" name="Nature">
        <title>The sunflower genome provides insights into oil metabolism, flowering and Asterid evolution.</title>
        <authorList>
            <person name="Badouin H."/>
            <person name="Gouzy J."/>
            <person name="Grassa C.J."/>
            <person name="Murat F."/>
            <person name="Staton S.E."/>
            <person name="Cottret L."/>
            <person name="Lelandais-Briere C."/>
            <person name="Owens G.L."/>
            <person name="Carrere S."/>
            <person name="Mayjonade B."/>
            <person name="Legrand L."/>
            <person name="Gill N."/>
            <person name="Kane N.C."/>
            <person name="Bowers J.E."/>
            <person name="Hubner S."/>
            <person name="Bellec A."/>
            <person name="Berard A."/>
            <person name="Berges H."/>
            <person name="Blanchet N."/>
            <person name="Boniface M.C."/>
            <person name="Brunel D."/>
            <person name="Catrice O."/>
            <person name="Chaidir N."/>
            <person name="Claudel C."/>
            <person name="Donnadieu C."/>
            <person name="Faraut T."/>
            <person name="Fievet G."/>
            <person name="Helmstetter N."/>
            <person name="King M."/>
            <person name="Knapp S.J."/>
            <person name="Lai Z."/>
            <person name="Le Paslier M.C."/>
            <person name="Lippi Y."/>
            <person name="Lorenzon L."/>
            <person name="Mandel J.R."/>
            <person name="Marage G."/>
            <person name="Marchand G."/>
            <person name="Marquand E."/>
            <person name="Bret-Mestries E."/>
            <person name="Morien E."/>
            <person name="Nambeesan S."/>
            <person name="Nguyen T."/>
            <person name="Pegot-Espagnet P."/>
            <person name="Pouilly N."/>
            <person name="Raftis F."/>
            <person name="Sallet E."/>
            <person name="Schiex T."/>
            <person name="Thomas J."/>
            <person name="Vandecasteele C."/>
            <person name="Vares D."/>
            <person name="Vear F."/>
            <person name="Vautrin S."/>
            <person name="Crespi M."/>
            <person name="Mangin B."/>
            <person name="Burke J.M."/>
            <person name="Salse J."/>
            <person name="Munos S."/>
            <person name="Vincourt P."/>
            <person name="Rieseberg L.H."/>
            <person name="Langlade N.B."/>
        </authorList>
    </citation>
    <scope>NUCLEOTIDE SEQUENCE [LARGE SCALE GENOMIC DNA]</scope>
    <source>
        <strain evidence="2">cv. SF193</strain>
    </source>
</reference>
<dbReference type="EMBL" id="CM007890">
    <property type="protein sequence ID" value="OTG37210.1"/>
    <property type="molecule type" value="Genomic_DNA"/>
</dbReference>
<proteinExistence type="predicted"/>
<dbReference type="Proteomes" id="UP000215914">
    <property type="component" value="Chromosome 1"/>
</dbReference>
<gene>
    <name evidence="1" type="ORF">HannXRQ_Chr01g0016331</name>
</gene>
<dbReference type="AlphaFoldDB" id="A0A251VNQ7"/>
<evidence type="ECO:0000313" key="1">
    <source>
        <dbReference type="EMBL" id="OTG37210.1"/>
    </source>
</evidence>
<accession>A0A251VNQ7</accession>
<protein>
    <submittedName>
        <fullName evidence="1">Uncharacterized protein</fullName>
    </submittedName>
</protein>
<dbReference type="InParanoid" id="A0A251VNQ7"/>
<organism evidence="1 2">
    <name type="scientific">Helianthus annuus</name>
    <name type="common">Common sunflower</name>
    <dbReference type="NCBI Taxonomy" id="4232"/>
    <lineage>
        <taxon>Eukaryota</taxon>
        <taxon>Viridiplantae</taxon>
        <taxon>Streptophyta</taxon>
        <taxon>Embryophyta</taxon>
        <taxon>Tracheophyta</taxon>
        <taxon>Spermatophyta</taxon>
        <taxon>Magnoliopsida</taxon>
        <taxon>eudicotyledons</taxon>
        <taxon>Gunneridae</taxon>
        <taxon>Pentapetalae</taxon>
        <taxon>asterids</taxon>
        <taxon>campanulids</taxon>
        <taxon>Asterales</taxon>
        <taxon>Asteraceae</taxon>
        <taxon>Asteroideae</taxon>
        <taxon>Heliantheae alliance</taxon>
        <taxon>Heliantheae</taxon>
        <taxon>Helianthus</taxon>
    </lineage>
</organism>